<protein>
    <submittedName>
        <fullName evidence="4">Ferric iron reductase</fullName>
    </submittedName>
</protein>
<name>A0A158GS15_9BURK</name>
<comment type="caution">
    <text evidence="4">The sequence shown here is derived from an EMBL/GenBank/DDBJ whole genome shotgun (WGS) entry which is preliminary data.</text>
</comment>
<dbReference type="GO" id="GO:0003824">
    <property type="term" value="F:catalytic activity"/>
    <property type="evidence" value="ECO:0007669"/>
    <property type="project" value="UniProtKB-ARBA"/>
</dbReference>
<dbReference type="STRING" id="326474.AWB65_02401"/>
<reference evidence="4" key="1">
    <citation type="submission" date="2016-01" db="EMBL/GenBank/DDBJ databases">
        <authorList>
            <person name="Peeters C."/>
        </authorList>
    </citation>
    <scope>NUCLEOTIDE SEQUENCE [LARGE SCALE GENOMIC DNA]</scope>
    <source>
        <strain evidence="4">LMG 22934</strain>
    </source>
</reference>
<dbReference type="Proteomes" id="UP000054977">
    <property type="component" value="Unassembled WGS sequence"/>
</dbReference>
<evidence type="ECO:0000259" key="2">
    <source>
        <dbReference type="Pfam" id="PF06276"/>
    </source>
</evidence>
<dbReference type="AlphaFoldDB" id="A0A158GS15"/>
<dbReference type="Pfam" id="PF11575">
    <property type="entry name" value="FhuF_C"/>
    <property type="match status" value="1"/>
</dbReference>
<dbReference type="InterPro" id="IPR022770">
    <property type="entry name" value="IucA/IucC-like_C"/>
</dbReference>
<dbReference type="InterPro" id="IPR024726">
    <property type="entry name" value="FhuF_C"/>
</dbReference>
<evidence type="ECO:0000259" key="3">
    <source>
        <dbReference type="Pfam" id="PF11575"/>
    </source>
</evidence>
<feature type="domain" description="Ferric siderophore reductase C-terminal" evidence="3">
    <location>
        <begin position="283"/>
        <end position="304"/>
    </location>
</feature>
<dbReference type="Pfam" id="PF06276">
    <property type="entry name" value="FhuF"/>
    <property type="match status" value="1"/>
</dbReference>
<organism evidence="4 5">
    <name type="scientific">Caballeronia humi</name>
    <dbReference type="NCBI Taxonomy" id="326474"/>
    <lineage>
        <taxon>Bacteria</taxon>
        <taxon>Pseudomonadati</taxon>
        <taxon>Pseudomonadota</taxon>
        <taxon>Betaproteobacteria</taxon>
        <taxon>Burkholderiales</taxon>
        <taxon>Burkholderiaceae</taxon>
        <taxon>Caballeronia</taxon>
    </lineage>
</organism>
<dbReference type="GO" id="GO:0051537">
    <property type="term" value="F:2 iron, 2 sulfur cluster binding"/>
    <property type="evidence" value="ECO:0007669"/>
    <property type="project" value="InterPro"/>
</dbReference>
<evidence type="ECO:0000256" key="1">
    <source>
        <dbReference type="SAM" id="MobiDB-lite"/>
    </source>
</evidence>
<evidence type="ECO:0000313" key="4">
    <source>
        <dbReference type="EMBL" id="SAL34667.1"/>
    </source>
</evidence>
<proteinExistence type="predicted"/>
<accession>A0A158GS15</accession>
<evidence type="ECO:0000313" key="5">
    <source>
        <dbReference type="Proteomes" id="UP000054977"/>
    </source>
</evidence>
<dbReference type="InterPro" id="IPR008090">
    <property type="entry name" value="Fe_iron_reduct"/>
</dbReference>
<dbReference type="NCBIfam" id="TIGR03951">
    <property type="entry name" value="Fe_III_red_FhuF"/>
    <property type="match status" value="1"/>
</dbReference>
<feature type="domain" description="Aerobactin siderophore biosynthesis IucA/IucC-like C-terminal" evidence="2">
    <location>
        <begin position="135"/>
        <end position="269"/>
    </location>
</feature>
<dbReference type="EMBL" id="FCNW02000009">
    <property type="protein sequence ID" value="SAL34667.1"/>
    <property type="molecule type" value="Genomic_DNA"/>
</dbReference>
<keyword evidence="5" id="KW-1185">Reference proteome</keyword>
<feature type="compositionally biased region" description="Polar residues" evidence="1">
    <location>
        <begin position="50"/>
        <end position="67"/>
    </location>
</feature>
<feature type="region of interest" description="Disordered" evidence="1">
    <location>
        <begin position="31"/>
        <end position="67"/>
    </location>
</feature>
<gene>
    <name evidence="4" type="ORF">AWB65_02401</name>
</gene>
<sequence>MAGARDAGRAAVGANSMHVAQATDVADATQTAVATQHADQKQGADATQPAHATQTANATRTASVLASPQRNKPQCFASFAPDALKPYLENVWLGPPEDTDAIPLSSLADHRAAILDAMTNVYGGDSELHARALLSQWSKYYFGLAAPAGVVAARLLRRTLDMSPARTQLVLRAGMPAALYFAENALRPPSDDPALRYAGLLDHLHAVIDMLASMARIAPRVLWSNAGNLLDYVFEQTTPNPPDDDAAWLFASTSPDGEPNPLRMPLRDMTPRSALLPSPFRARRVCCVRYEIPGETQLCASCPLLLTMSDDDLALQDAIHR</sequence>